<sequence length="149" mass="17286">MGKREKENQVTRQFSSGGVVFRNGGGLWLVTRSNPSQEYPQDVWRLPKGWIDEGEKPEETALREVIEEGGVKAKIVRKIETVKYFFTTSDKQKVLKFVTFYLMEFIKDWPEGFGEETAETVWLPYKEAYAKLSYPGEKQILKKAKELLV</sequence>
<dbReference type="Pfam" id="PF00293">
    <property type="entry name" value="NUDIX"/>
    <property type="match status" value="1"/>
</dbReference>
<protein>
    <submittedName>
        <fullName evidence="4">NUDIX hydrolase</fullName>
    </submittedName>
</protein>
<accession>A0A2M6YFA7</accession>
<evidence type="ECO:0000256" key="1">
    <source>
        <dbReference type="ARBA" id="ARBA00022801"/>
    </source>
</evidence>
<feature type="domain" description="Nudix hydrolase" evidence="3">
    <location>
        <begin position="11"/>
        <end position="146"/>
    </location>
</feature>
<dbReference type="AlphaFoldDB" id="A0A2M6YFA7"/>
<gene>
    <name evidence="4" type="ORF">COT08_00320</name>
</gene>
<dbReference type="CDD" id="cd03673">
    <property type="entry name" value="NUDIX_Ap6A_hydrolase"/>
    <property type="match status" value="1"/>
</dbReference>
<proteinExistence type="inferred from homology"/>
<comment type="similarity">
    <text evidence="2">Belongs to the Nudix hydrolase family.</text>
</comment>
<dbReference type="PRINTS" id="PR00502">
    <property type="entry name" value="NUDIXFAMILY"/>
</dbReference>
<dbReference type="SUPFAM" id="SSF55811">
    <property type="entry name" value="Nudix"/>
    <property type="match status" value="1"/>
</dbReference>
<dbReference type="PANTHER" id="PTHR43736:SF1">
    <property type="entry name" value="DIHYDRONEOPTERIN TRIPHOSPHATE DIPHOSPHATASE"/>
    <property type="match status" value="1"/>
</dbReference>
<evidence type="ECO:0000313" key="4">
    <source>
        <dbReference type="EMBL" id="PIU28817.1"/>
    </source>
</evidence>
<organism evidence="4 5">
    <name type="scientific">Candidatus Woesebacteria bacterium CG07_land_8_20_14_0_80_44_9</name>
    <dbReference type="NCBI Taxonomy" id="1975058"/>
    <lineage>
        <taxon>Bacteria</taxon>
        <taxon>Candidatus Woeseibacteriota</taxon>
    </lineage>
</organism>
<dbReference type="PANTHER" id="PTHR43736">
    <property type="entry name" value="ADP-RIBOSE PYROPHOSPHATASE"/>
    <property type="match status" value="1"/>
</dbReference>
<dbReference type="EMBL" id="PEXE01000006">
    <property type="protein sequence ID" value="PIU28817.1"/>
    <property type="molecule type" value="Genomic_DNA"/>
</dbReference>
<name>A0A2M6YFA7_9BACT</name>
<reference evidence="5" key="1">
    <citation type="submission" date="2017-09" db="EMBL/GenBank/DDBJ databases">
        <title>Depth-based differentiation of microbial function through sediment-hosted aquifers and enrichment of novel symbionts in the deep terrestrial subsurface.</title>
        <authorList>
            <person name="Probst A.J."/>
            <person name="Ladd B."/>
            <person name="Jarett J.K."/>
            <person name="Geller-Mcgrath D.E."/>
            <person name="Sieber C.M.K."/>
            <person name="Emerson J.B."/>
            <person name="Anantharaman K."/>
            <person name="Thomas B.C."/>
            <person name="Malmstrom R."/>
            <person name="Stieglmeier M."/>
            <person name="Klingl A."/>
            <person name="Woyke T."/>
            <person name="Ryan C.M."/>
            <person name="Banfield J.F."/>
        </authorList>
    </citation>
    <scope>NUCLEOTIDE SEQUENCE [LARGE SCALE GENOMIC DNA]</scope>
</reference>
<dbReference type="Gene3D" id="3.90.79.10">
    <property type="entry name" value="Nucleoside Triphosphate Pyrophosphohydrolase"/>
    <property type="match status" value="1"/>
</dbReference>
<dbReference type="InterPro" id="IPR020476">
    <property type="entry name" value="Nudix_hydrolase"/>
</dbReference>
<dbReference type="InterPro" id="IPR015797">
    <property type="entry name" value="NUDIX_hydrolase-like_dom_sf"/>
</dbReference>
<dbReference type="PROSITE" id="PS00893">
    <property type="entry name" value="NUDIX_BOX"/>
    <property type="match status" value="1"/>
</dbReference>
<comment type="caution">
    <text evidence="4">The sequence shown here is derived from an EMBL/GenBank/DDBJ whole genome shotgun (WGS) entry which is preliminary data.</text>
</comment>
<keyword evidence="1 2" id="KW-0378">Hydrolase</keyword>
<dbReference type="InterPro" id="IPR020084">
    <property type="entry name" value="NUDIX_hydrolase_CS"/>
</dbReference>
<evidence type="ECO:0000259" key="3">
    <source>
        <dbReference type="PROSITE" id="PS51462"/>
    </source>
</evidence>
<dbReference type="GO" id="GO:0016787">
    <property type="term" value="F:hydrolase activity"/>
    <property type="evidence" value="ECO:0007669"/>
    <property type="project" value="UniProtKB-KW"/>
</dbReference>
<evidence type="ECO:0000256" key="2">
    <source>
        <dbReference type="RuleBase" id="RU003476"/>
    </source>
</evidence>
<dbReference type="Proteomes" id="UP000231669">
    <property type="component" value="Unassembled WGS sequence"/>
</dbReference>
<evidence type="ECO:0000313" key="5">
    <source>
        <dbReference type="Proteomes" id="UP000231669"/>
    </source>
</evidence>
<dbReference type="PROSITE" id="PS51462">
    <property type="entry name" value="NUDIX"/>
    <property type="match status" value="1"/>
</dbReference>
<dbReference type="InterPro" id="IPR000086">
    <property type="entry name" value="NUDIX_hydrolase_dom"/>
</dbReference>